<dbReference type="PATRIC" id="fig|1227484.4.peg.1255"/>
<feature type="compositionally biased region" description="Basic and acidic residues" evidence="1">
    <location>
        <begin position="1"/>
        <end position="10"/>
    </location>
</feature>
<gene>
    <name evidence="3" type="ORF">C471_06103</name>
</gene>
<comment type="caution">
    <text evidence="3">The sequence shown here is derived from an EMBL/GenBank/DDBJ whole genome shotgun (WGS) entry which is preliminary data.</text>
</comment>
<feature type="compositionally biased region" description="Low complexity" evidence="1">
    <location>
        <begin position="197"/>
        <end position="209"/>
    </location>
</feature>
<evidence type="ECO:0000313" key="3">
    <source>
        <dbReference type="EMBL" id="ELZ41428.1"/>
    </source>
</evidence>
<evidence type="ECO:0000313" key="4">
    <source>
        <dbReference type="Proteomes" id="UP000011514"/>
    </source>
</evidence>
<accession>M0E321</accession>
<dbReference type="OrthoDB" id="331072at2157"/>
<feature type="transmembrane region" description="Helical" evidence="2">
    <location>
        <begin position="153"/>
        <end position="172"/>
    </location>
</feature>
<feature type="region of interest" description="Disordered" evidence="1">
    <location>
        <begin position="1"/>
        <end position="38"/>
    </location>
</feature>
<dbReference type="eggNOG" id="arCOG09114">
    <property type="taxonomic scope" value="Archaea"/>
</dbReference>
<proteinExistence type="predicted"/>
<dbReference type="STRING" id="1227484.C471_06103"/>
<organism evidence="3 4">
    <name type="scientific">Halorubrum saccharovorum DSM 1137</name>
    <dbReference type="NCBI Taxonomy" id="1227484"/>
    <lineage>
        <taxon>Archaea</taxon>
        <taxon>Methanobacteriati</taxon>
        <taxon>Methanobacteriota</taxon>
        <taxon>Stenosarchaea group</taxon>
        <taxon>Halobacteria</taxon>
        <taxon>Halobacteriales</taxon>
        <taxon>Haloferacaceae</taxon>
        <taxon>Halorubrum</taxon>
    </lineage>
</organism>
<feature type="transmembrane region" description="Helical" evidence="2">
    <location>
        <begin position="127"/>
        <end position="147"/>
    </location>
</feature>
<name>M0E321_9EURY</name>
<feature type="transmembrane region" description="Helical" evidence="2">
    <location>
        <begin position="53"/>
        <end position="74"/>
    </location>
</feature>
<dbReference type="RefSeq" id="WP_004047173.1">
    <property type="nucleotide sequence ID" value="NZ_AOJE01000018.1"/>
</dbReference>
<evidence type="ECO:0000256" key="1">
    <source>
        <dbReference type="SAM" id="MobiDB-lite"/>
    </source>
</evidence>
<protein>
    <submittedName>
        <fullName evidence="3">Uncharacterized protein</fullName>
    </submittedName>
</protein>
<reference evidence="3 4" key="1">
    <citation type="journal article" date="2014" name="PLoS Genet.">
        <title>Phylogenetically driven sequencing of extremely halophilic archaea reveals strategies for static and dynamic osmo-response.</title>
        <authorList>
            <person name="Becker E.A."/>
            <person name="Seitzer P.M."/>
            <person name="Tritt A."/>
            <person name="Larsen D."/>
            <person name="Krusor M."/>
            <person name="Yao A.I."/>
            <person name="Wu D."/>
            <person name="Madern D."/>
            <person name="Eisen J.A."/>
            <person name="Darling A.E."/>
            <person name="Facciotti M.T."/>
        </authorList>
    </citation>
    <scope>NUCLEOTIDE SEQUENCE [LARGE SCALE GENOMIC DNA]</scope>
    <source>
        <strain evidence="3 4">DSM 1137</strain>
    </source>
</reference>
<feature type="region of interest" description="Disordered" evidence="1">
    <location>
        <begin position="185"/>
        <end position="209"/>
    </location>
</feature>
<dbReference type="Proteomes" id="UP000011514">
    <property type="component" value="Unassembled WGS sequence"/>
</dbReference>
<keyword evidence="2" id="KW-0812">Transmembrane</keyword>
<feature type="transmembrane region" description="Helical" evidence="2">
    <location>
        <begin position="94"/>
        <end position="115"/>
    </location>
</feature>
<dbReference type="AlphaFoldDB" id="M0E321"/>
<keyword evidence="2" id="KW-1133">Transmembrane helix</keyword>
<keyword evidence="2" id="KW-0472">Membrane</keyword>
<evidence type="ECO:0000256" key="2">
    <source>
        <dbReference type="SAM" id="Phobius"/>
    </source>
</evidence>
<keyword evidence="4" id="KW-1185">Reference proteome</keyword>
<sequence length="209" mass="21786">MASQPRRDPSEPGGDASDEHRDSGETEQDADPGPSSGAVGTEWLDRVWYRSRVGIALVVGDLLLTVTLVAAAIVPAEGPFAGATALSGGIVPRYVPVFSLLGALGFIFTTLIERFDGSTGRLLRHNFHLPAALPLGVGIFLLSDIILGETPNSDPLVVGLVFLSGLYVNLGYKRLGALARRLLPGQKDRSASDGAEESSSGESASESSG</sequence>
<dbReference type="EMBL" id="AOJE01000018">
    <property type="protein sequence ID" value="ELZ41428.1"/>
    <property type="molecule type" value="Genomic_DNA"/>
</dbReference>